<dbReference type="AlphaFoldDB" id="A0A3B0JAK0"/>
<sequence>MQIALASSRCLKASKSRQPLGCGLASEPHQNLQHVVEMLRGCKKLRFLVIELKNLQITKELLATITGILKENGVTPDKPLQFKVNVQKKVKNVKLKHLMAETPNAVNQINN</sequence>
<evidence type="ECO:0000313" key="1">
    <source>
        <dbReference type="EMBL" id="SPP77022.1"/>
    </source>
</evidence>
<name>A0A3B0JAK0_DROGU</name>
<accession>A0A3B0JAK0</accession>
<evidence type="ECO:0000313" key="2">
    <source>
        <dbReference type="Proteomes" id="UP000268350"/>
    </source>
</evidence>
<organism evidence="1 2">
    <name type="scientific">Drosophila guanche</name>
    <name type="common">Fruit fly</name>
    <dbReference type="NCBI Taxonomy" id="7266"/>
    <lineage>
        <taxon>Eukaryota</taxon>
        <taxon>Metazoa</taxon>
        <taxon>Ecdysozoa</taxon>
        <taxon>Arthropoda</taxon>
        <taxon>Hexapoda</taxon>
        <taxon>Insecta</taxon>
        <taxon>Pterygota</taxon>
        <taxon>Neoptera</taxon>
        <taxon>Endopterygota</taxon>
        <taxon>Diptera</taxon>
        <taxon>Brachycera</taxon>
        <taxon>Muscomorpha</taxon>
        <taxon>Ephydroidea</taxon>
        <taxon>Drosophilidae</taxon>
        <taxon>Drosophila</taxon>
        <taxon>Sophophora</taxon>
    </lineage>
</organism>
<dbReference type="EMBL" id="OUUW01000002">
    <property type="protein sequence ID" value="SPP77022.1"/>
    <property type="molecule type" value="Genomic_DNA"/>
</dbReference>
<dbReference type="Proteomes" id="UP000268350">
    <property type="component" value="Unassembled WGS sequence"/>
</dbReference>
<gene>
    <name evidence="1" type="ORF">DGUA_6G007652</name>
</gene>
<keyword evidence="2" id="KW-1185">Reference proteome</keyword>
<protein>
    <submittedName>
        <fullName evidence="1">Uncharacterized protein</fullName>
    </submittedName>
</protein>
<proteinExistence type="predicted"/>
<reference evidence="2" key="1">
    <citation type="submission" date="2018-01" db="EMBL/GenBank/DDBJ databases">
        <authorList>
            <person name="Alioto T."/>
            <person name="Alioto T."/>
        </authorList>
    </citation>
    <scope>NUCLEOTIDE SEQUENCE [LARGE SCALE GENOMIC DNA]</scope>
</reference>